<keyword evidence="3" id="KW-1185">Reference proteome</keyword>
<dbReference type="InterPro" id="IPR025979">
    <property type="entry name" value="ChrR-like_cupin_dom"/>
</dbReference>
<dbReference type="Gene3D" id="2.60.120.10">
    <property type="entry name" value="Jelly Rolls"/>
    <property type="match status" value="1"/>
</dbReference>
<protein>
    <submittedName>
        <fullName evidence="2">Cupin domain-containing protein</fullName>
    </submittedName>
</protein>
<gene>
    <name evidence="2" type="ORF">J2I47_01780</name>
</gene>
<name>A0A939GF34_9BACT</name>
<evidence type="ECO:0000259" key="1">
    <source>
        <dbReference type="Pfam" id="PF12973"/>
    </source>
</evidence>
<accession>A0A939GF34</accession>
<dbReference type="SUPFAM" id="SSF51182">
    <property type="entry name" value="RmlC-like cupins"/>
    <property type="match status" value="1"/>
</dbReference>
<dbReference type="AlphaFoldDB" id="A0A939GF34"/>
<proteinExistence type="predicted"/>
<dbReference type="InterPro" id="IPR011051">
    <property type="entry name" value="RmlC_Cupin_sf"/>
</dbReference>
<dbReference type="InterPro" id="IPR014710">
    <property type="entry name" value="RmlC-like_jellyroll"/>
</dbReference>
<evidence type="ECO:0000313" key="2">
    <source>
        <dbReference type="EMBL" id="MBO0935268.1"/>
    </source>
</evidence>
<dbReference type="Pfam" id="PF12973">
    <property type="entry name" value="Cupin_7"/>
    <property type="match status" value="1"/>
</dbReference>
<evidence type="ECO:0000313" key="3">
    <source>
        <dbReference type="Proteomes" id="UP000664034"/>
    </source>
</evidence>
<dbReference type="Proteomes" id="UP000664034">
    <property type="component" value="Unassembled WGS sequence"/>
</dbReference>
<reference evidence="2" key="1">
    <citation type="submission" date="2021-03" db="EMBL/GenBank/DDBJ databases">
        <title>Fibrella sp. HMF5335 genome sequencing and assembly.</title>
        <authorList>
            <person name="Kang H."/>
            <person name="Kim H."/>
            <person name="Bae S."/>
            <person name="Joh K."/>
        </authorList>
    </citation>
    <scope>NUCLEOTIDE SEQUENCE</scope>
    <source>
        <strain evidence="2">HMF5335</strain>
    </source>
</reference>
<dbReference type="EMBL" id="JAFMYV010000001">
    <property type="protein sequence ID" value="MBO0935268.1"/>
    <property type="molecule type" value="Genomic_DNA"/>
</dbReference>
<organism evidence="2 3">
    <name type="scientific">Fibrella rubiginis</name>
    <dbReference type="NCBI Taxonomy" id="2817060"/>
    <lineage>
        <taxon>Bacteria</taxon>
        <taxon>Pseudomonadati</taxon>
        <taxon>Bacteroidota</taxon>
        <taxon>Cytophagia</taxon>
        <taxon>Cytophagales</taxon>
        <taxon>Spirosomataceae</taxon>
        <taxon>Fibrella</taxon>
    </lineage>
</organism>
<dbReference type="RefSeq" id="WP_207362829.1">
    <property type="nucleotide sequence ID" value="NZ_JAFMYV010000001.1"/>
</dbReference>
<feature type="domain" description="ChrR-like cupin" evidence="1">
    <location>
        <begin position="3"/>
        <end position="102"/>
    </location>
</feature>
<sequence length="112" mass="12508">MNQLVRSQQLNWQPLIEANTNTPRISVKSLRYDEATQRATTFLLKFEAGASYPNHSHPAGEEVFVLDGEVRFGAEQLRVGDYLFTAPGAKHAVYSKTGCTLLFVVPEEVILL</sequence>
<comment type="caution">
    <text evidence="2">The sequence shown here is derived from an EMBL/GenBank/DDBJ whole genome shotgun (WGS) entry which is preliminary data.</text>
</comment>